<dbReference type="AlphaFoldDB" id="A0ABD3N1G1"/>
<dbReference type="Proteomes" id="UP001530293">
    <property type="component" value="Unassembled WGS sequence"/>
</dbReference>
<feature type="region of interest" description="Disordered" evidence="1">
    <location>
        <begin position="1"/>
        <end position="44"/>
    </location>
</feature>
<dbReference type="Pfam" id="PF04801">
    <property type="entry name" value="RPC5"/>
    <property type="match status" value="1"/>
</dbReference>
<feature type="region of interest" description="Disordered" evidence="1">
    <location>
        <begin position="187"/>
        <end position="222"/>
    </location>
</feature>
<reference evidence="2 3" key="1">
    <citation type="submission" date="2024-10" db="EMBL/GenBank/DDBJ databases">
        <title>Updated reference genomes for cyclostephanoid diatoms.</title>
        <authorList>
            <person name="Roberts W.R."/>
            <person name="Alverson A.J."/>
        </authorList>
    </citation>
    <scope>NUCLEOTIDE SEQUENCE [LARGE SCALE GENOMIC DNA]</scope>
    <source>
        <strain evidence="2 3">AJA232-27</strain>
    </source>
</reference>
<evidence type="ECO:0000313" key="2">
    <source>
        <dbReference type="EMBL" id="KAL3766560.1"/>
    </source>
</evidence>
<dbReference type="InterPro" id="IPR006886">
    <property type="entry name" value="RNA_pol_III_Rpc5"/>
</dbReference>
<dbReference type="PANTHER" id="PTHR12069:SF0">
    <property type="entry name" value="DNA-DIRECTED RNA POLYMERASE III SUBUNIT RPC5"/>
    <property type="match status" value="1"/>
</dbReference>
<feature type="compositionally biased region" description="Polar residues" evidence="1">
    <location>
        <begin position="1"/>
        <end position="20"/>
    </location>
</feature>
<gene>
    <name evidence="2" type="ORF">ACHAWU_007800</name>
</gene>
<evidence type="ECO:0000313" key="3">
    <source>
        <dbReference type="Proteomes" id="UP001530293"/>
    </source>
</evidence>
<feature type="compositionally biased region" description="Acidic residues" evidence="1">
    <location>
        <begin position="33"/>
        <end position="44"/>
    </location>
</feature>
<keyword evidence="3" id="KW-1185">Reference proteome</keyword>
<organism evidence="2 3">
    <name type="scientific">Discostella pseudostelligera</name>
    <dbReference type="NCBI Taxonomy" id="259834"/>
    <lineage>
        <taxon>Eukaryota</taxon>
        <taxon>Sar</taxon>
        <taxon>Stramenopiles</taxon>
        <taxon>Ochrophyta</taxon>
        <taxon>Bacillariophyta</taxon>
        <taxon>Coscinodiscophyceae</taxon>
        <taxon>Thalassiosirophycidae</taxon>
        <taxon>Stephanodiscales</taxon>
        <taxon>Stephanodiscaceae</taxon>
        <taxon>Discostella</taxon>
    </lineage>
</organism>
<protein>
    <submittedName>
        <fullName evidence="2">Uncharacterized protein</fullName>
    </submittedName>
</protein>
<proteinExistence type="predicted"/>
<comment type="caution">
    <text evidence="2">The sequence shown here is derived from an EMBL/GenBank/DDBJ whole genome shotgun (WGS) entry which is preliminary data.</text>
</comment>
<sequence length="577" mass="64641">MMSASSRRPDAVTSSSNVLESTHDNHYSNVNAVDEDDDDDDDDDPIVRTIDVYISPALSHTLHLLQFPIEPAYPSHLHQQHVAHNKDDYYHNIKGNKRNTTPAAARYRPKHNMLELDYTIPSSATASTNRMGVSINDKLYLQKRIHASNSIEHVTHTALAKLDSSGTRLDIVPLRKSVFQMRPTFHHLHDNEEDDEEGEDNTNEEENNLNDYDEVVEDDNDDQRRPIMFAKKEVDPTSSANNSTNSRRNLYATKRAEEAREEWLELNVIPSSGRGSSSSSVRKELIEKVQCDNMDNELRLLPLAAHKVGSHNNDEDNDGDDGGAYVKSLNYLDSYAAGRTSSEGFLEDLSDWAPSSTVLESADADEEEENMDTMEESGEERAAARATAELASKLAILLQHGNGTMIPYCVLRSRFRRNIVSDSMLLAALSSCAVLVRGNFALKSSLAKFLHTTRTATRTVAAISGVSGSEGQKLHAKSMNDLRDLILLLLNMHGAIQRERLIYVYSDHSFITPDTITFVLNTVAKKTSREESCWVAKVDDDEEFAASFPQVAACHAMYWMKRKAMLMDSVRLYENAK</sequence>
<evidence type="ECO:0000256" key="1">
    <source>
        <dbReference type="SAM" id="MobiDB-lite"/>
    </source>
</evidence>
<feature type="compositionally biased region" description="Acidic residues" evidence="1">
    <location>
        <begin position="191"/>
        <end position="221"/>
    </location>
</feature>
<dbReference type="PANTHER" id="PTHR12069">
    <property type="entry name" value="DNA-DIRECTED RNA POLYMERASES III 80 KDA POLYPEPTIDE RNA POLYMERASE III SUBUNIT 5"/>
    <property type="match status" value="1"/>
</dbReference>
<name>A0ABD3N1G1_9STRA</name>
<accession>A0ABD3N1G1</accession>
<dbReference type="EMBL" id="JALLBG020000083">
    <property type="protein sequence ID" value="KAL3766560.1"/>
    <property type="molecule type" value="Genomic_DNA"/>
</dbReference>